<evidence type="ECO:0000256" key="2">
    <source>
        <dbReference type="ARBA" id="ARBA00022723"/>
    </source>
</evidence>
<dbReference type="GO" id="GO:0000785">
    <property type="term" value="C:chromatin"/>
    <property type="evidence" value="ECO:0007669"/>
    <property type="project" value="TreeGrafter"/>
</dbReference>
<dbReference type="PANTHER" id="PTHR14003:SF19">
    <property type="entry name" value="YY2 TRANSCRIPTION FACTOR"/>
    <property type="match status" value="1"/>
</dbReference>
<dbReference type="GO" id="GO:0031519">
    <property type="term" value="C:PcG protein complex"/>
    <property type="evidence" value="ECO:0007669"/>
    <property type="project" value="TreeGrafter"/>
</dbReference>
<evidence type="ECO:0000256" key="5">
    <source>
        <dbReference type="ARBA" id="ARBA00022833"/>
    </source>
</evidence>
<dbReference type="AlphaFoldDB" id="A0A261Y0W3"/>
<keyword evidence="6" id="KW-0539">Nucleus</keyword>
<keyword evidence="12" id="KW-1185">Reference proteome</keyword>
<dbReference type="GO" id="GO:0000978">
    <property type="term" value="F:RNA polymerase II cis-regulatory region sequence-specific DNA binding"/>
    <property type="evidence" value="ECO:0007669"/>
    <property type="project" value="TreeGrafter"/>
</dbReference>
<feature type="compositionally biased region" description="Low complexity" evidence="9">
    <location>
        <begin position="30"/>
        <end position="41"/>
    </location>
</feature>
<name>A0A261Y0W3_9FUNG</name>
<organism evidence="11 12">
    <name type="scientific">Bifiguratus adelaidae</name>
    <dbReference type="NCBI Taxonomy" id="1938954"/>
    <lineage>
        <taxon>Eukaryota</taxon>
        <taxon>Fungi</taxon>
        <taxon>Fungi incertae sedis</taxon>
        <taxon>Mucoromycota</taxon>
        <taxon>Mucoromycotina</taxon>
        <taxon>Endogonomycetes</taxon>
        <taxon>Endogonales</taxon>
        <taxon>Endogonales incertae sedis</taxon>
        <taxon>Bifiguratus</taxon>
    </lineage>
</organism>
<dbReference type="FunFam" id="3.30.160.60:FF:001498">
    <property type="entry name" value="Zinc finger protein 404"/>
    <property type="match status" value="1"/>
</dbReference>
<comment type="subcellular location">
    <subcellularLocation>
        <location evidence="1">Nucleus</location>
    </subcellularLocation>
</comment>
<comment type="caution">
    <text evidence="11">The sequence shown here is derived from an EMBL/GenBank/DDBJ whole genome shotgun (WGS) entry which is preliminary data.</text>
</comment>
<dbReference type="InterPro" id="IPR036236">
    <property type="entry name" value="Znf_C2H2_sf"/>
</dbReference>
<dbReference type="FunFam" id="3.30.160.60:FF:000624">
    <property type="entry name" value="zinc finger protein 697"/>
    <property type="match status" value="1"/>
</dbReference>
<feature type="domain" description="C2H2-type" evidence="10">
    <location>
        <begin position="78"/>
        <end position="107"/>
    </location>
</feature>
<dbReference type="InterPro" id="IPR018859">
    <property type="entry name" value="BAR_dom-cont"/>
</dbReference>
<dbReference type="Gene3D" id="1.20.1270.60">
    <property type="entry name" value="Arfaptin homology (AH) domain/BAR domain"/>
    <property type="match status" value="1"/>
</dbReference>
<feature type="domain" description="C2H2-type" evidence="10">
    <location>
        <begin position="108"/>
        <end position="135"/>
    </location>
</feature>
<feature type="domain" description="C2H2-type" evidence="10">
    <location>
        <begin position="48"/>
        <end position="77"/>
    </location>
</feature>
<dbReference type="SMART" id="SM00355">
    <property type="entry name" value="ZnF_C2H2"/>
    <property type="match status" value="3"/>
</dbReference>
<dbReference type="Pfam" id="PF10455">
    <property type="entry name" value="BAR_2"/>
    <property type="match status" value="1"/>
</dbReference>
<feature type="region of interest" description="Disordered" evidence="9">
    <location>
        <begin position="1"/>
        <end position="43"/>
    </location>
</feature>
<dbReference type="FunFam" id="3.30.160.60:FF:000125">
    <property type="entry name" value="Putative zinc finger protein 143"/>
    <property type="match status" value="1"/>
</dbReference>
<gene>
    <name evidence="11" type="ORF">BZG36_04241</name>
</gene>
<evidence type="ECO:0000256" key="7">
    <source>
        <dbReference type="PROSITE-ProRule" id="PRU00042"/>
    </source>
</evidence>
<reference evidence="11 12" key="1">
    <citation type="journal article" date="2017" name="Mycologia">
        <title>Bifiguratus adelaidae, gen. et sp. nov., a new member of Mucoromycotina in endophytic and soil-dwelling habitats.</title>
        <authorList>
            <person name="Torres-Cruz T.J."/>
            <person name="Billingsley Tobias T.L."/>
            <person name="Almatruk M."/>
            <person name="Hesse C."/>
            <person name="Kuske C.R."/>
            <person name="Desiro A."/>
            <person name="Benucci G.M."/>
            <person name="Bonito G."/>
            <person name="Stajich J.E."/>
            <person name="Dunlap C."/>
            <person name="Arnold A.E."/>
            <person name="Porras-Alfaro A."/>
        </authorList>
    </citation>
    <scope>NUCLEOTIDE SEQUENCE [LARGE SCALE GENOMIC DNA]</scope>
    <source>
        <strain evidence="11 12">AZ0501</strain>
    </source>
</reference>
<evidence type="ECO:0000259" key="10">
    <source>
        <dbReference type="PROSITE" id="PS50157"/>
    </source>
</evidence>
<proteinExistence type="predicted"/>
<dbReference type="Proteomes" id="UP000242875">
    <property type="component" value="Unassembled WGS sequence"/>
</dbReference>
<dbReference type="GO" id="GO:0005737">
    <property type="term" value="C:cytoplasm"/>
    <property type="evidence" value="ECO:0007669"/>
    <property type="project" value="InterPro"/>
</dbReference>
<dbReference type="CDD" id="cd07600">
    <property type="entry name" value="BAR_Gvp36"/>
    <property type="match status" value="1"/>
</dbReference>
<dbReference type="InterPro" id="IPR013087">
    <property type="entry name" value="Znf_C2H2_type"/>
</dbReference>
<keyword evidence="2" id="KW-0479">Metal-binding</keyword>
<dbReference type="SMART" id="SM00721">
    <property type="entry name" value="BAR"/>
    <property type="match status" value="1"/>
</dbReference>
<dbReference type="GO" id="GO:0005667">
    <property type="term" value="C:transcription regulator complex"/>
    <property type="evidence" value="ECO:0007669"/>
    <property type="project" value="TreeGrafter"/>
</dbReference>
<evidence type="ECO:0000256" key="8">
    <source>
        <dbReference type="SAM" id="Coils"/>
    </source>
</evidence>
<dbReference type="Gene3D" id="3.30.160.60">
    <property type="entry name" value="Classic Zinc Finger"/>
    <property type="match status" value="3"/>
</dbReference>
<dbReference type="InterPro" id="IPR027267">
    <property type="entry name" value="AH/BAR_dom_sf"/>
</dbReference>
<dbReference type="PROSITE" id="PS00028">
    <property type="entry name" value="ZINC_FINGER_C2H2_1"/>
    <property type="match status" value="2"/>
</dbReference>
<dbReference type="SUPFAM" id="SSF57667">
    <property type="entry name" value="beta-beta-alpha zinc fingers"/>
    <property type="match status" value="3"/>
</dbReference>
<keyword evidence="5" id="KW-0862">Zinc</keyword>
<protein>
    <recommendedName>
        <fullName evidence="10">C2H2-type domain-containing protein</fullName>
    </recommendedName>
</protein>
<keyword evidence="3" id="KW-0677">Repeat</keyword>
<evidence type="ECO:0000313" key="12">
    <source>
        <dbReference type="Proteomes" id="UP000242875"/>
    </source>
</evidence>
<evidence type="ECO:0000256" key="6">
    <source>
        <dbReference type="ARBA" id="ARBA00023242"/>
    </source>
</evidence>
<dbReference type="GO" id="GO:0000981">
    <property type="term" value="F:DNA-binding transcription factor activity, RNA polymerase II-specific"/>
    <property type="evidence" value="ECO:0007669"/>
    <property type="project" value="TreeGrafter"/>
</dbReference>
<evidence type="ECO:0000256" key="3">
    <source>
        <dbReference type="ARBA" id="ARBA00022737"/>
    </source>
</evidence>
<evidence type="ECO:0000256" key="1">
    <source>
        <dbReference type="ARBA" id="ARBA00004123"/>
    </source>
</evidence>
<dbReference type="Pfam" id="PF00096">
    <property type="entry name" value="zf-C2H2"/>
    <property type="match status" value="3"/>
</dbReference>
<dbReference type="InterPro" id="IPR004148">
    <property type="entry name" value="BAR_dom"/>
</dbReference>
<dbReference type="SUPFAM" id="SSF103657">
    <property type="entry name" value="BAR/IMD domain-like"/>
    <property type="match status" value="1"/>
</dbReference>
<sequence>MDIRNLLNASEANVPIPRRRDESQDVPALSSSYGSTTSESTIDGDRPHECTWADCGKTFSRRSDLARHRRIHTGERPYHCNWSNCGKQFIQRSALTVHYRTHTGERPHTCEFDDCRKSFSDSSSLARHRLMAEAGLCAMTRYHQLRALCKDSVTLSGLILSRKFLNVKVRKLIYSNFTNGDRLSIVGPGIDIFEASASDLLAFHKLVIWNIEFQTPHTPVQPANSNFDATTVLHSTMDTFSNIGSRLNPFAQRLGKGFGQVRQYAQERLGTAEDVTELPQEYKDLEKRVDALRNVHQNLIRITRVHATQTYDYPTQIQESLADLSRSVNDRIQSLTLSPAEKEAAEAQNAAKQEAPQPKTLSHALSRACAQGAEQIGVDEPFGAALSKYATVQERVGNARIAMDNEINTKFVQPFNTTLRTSIENAMKARRNVQAARLTLDASKGRYRAAKPERSDAARLEVEQAEDQFVAAVEEATTLMKSVLDTPEPLRNLADLVAAQVTYFKEAHEILAELAPEIDEMQVTQEALYRNSRNE</sequence>
<dbReference type="PROSITE" id="PS50157">
    <property type="entry name" value="ZINC_FINGER_C2H2_2"/>
    <property type="match status" value="3"/>
</dbReference>
<evidence type="ECO:0000256" key="4">
    <source>
        <dbReference type="ARBA" id="ARBA00022771"/>
    </source>
</evidence>
<feature type="coiled-coil region" evidence="8">
    <location>
        <begin position="275"/>
        <end position="302"/>
    </location>
</feature>
<accession>A0A261Y0W3</accession>
<dbReference type="GO" id="GO:0008270">
    <property type="term" value="F:zinc ion binding"/>
    <property type="evidence" value="ECO:0007669"/>
    <property type="project" value="UniProtKB-KW"/>
</dbReference>
<keyword evidence="4 7" id="KW-0863">Zinc-finger</keyword>
<dbReference type="EMBL" id="MVBO01000048">
    <property type="protein sequence ID" value="OZJ04242.1"/>
    <property type="molecule type" value="Genomic_DNA"/>
</dbReference>
<evidence type="ECO:0000313" key="11">
    <source>
        <dbReference type="EMBL" id="OZJ04242.1"/>
    </source>
</evidence>
<dbReference type="PANTHER" id="PTHR14003">
    <property type="entry name" value="TRANSCRIPTIONAL REPRESSOR PROTEIN YY"/>
    <property type="match status" value="1"/>
</dbReference>
<keyword evidence="8" id="KW-0175">Coiled coil</keyword>
<dbReference type="OrthoDB" id="5549748at2759"/>
<evidence type="ECO:0000256" key="9">
    <source>
        <dbReference type="SAM" id="MobiDB-lite"/>
    </source>
</evidence>